<dbReference type="Proteomes" id="UP000663828">
    <property type="component" value="Unassembled WGS sequence"/>
</dbReference>
<gene>
    <name evidence="4" type="ORF">EDS130_LOCUS27865</name>
    <name evidence="3" type="ORF">XAT740_LOCUS13395</name>
</gene>
<proteinExistence type="inferred from homology"/>
<protein>
    <recommendedName>
        <fullName evidence="2">Fe2OG dioxygenase domain-containing protein</fullName>
    </recommendedName>
</protein>
<evidence type="ECO:0000313" key="4">
    <source>
        <dbReference type="EMBL" id="CAF1248952.1"/>
    </source>
</evidence>
<dbReference type="InterPro" id="IPR005123">
    <property type="entry name" value="Oxoglu/Fe-dep_dioxygenase_dom"/>
</dbReference>
<evidence type="ECO:0000256" key="1">
    <source>
        <dbReference type="RuleBase" id="RU003682"/>
    </source>
</evidence>
<reference evidence="3" key="1">
    <citation type="submission" date="2021-02" db="EMBL/GenBank/DDBJ databases">
        <authorList>
            <person name="Nowell W R."/>
        </authorList>
    </citation>
    <scope>NUCLEOTIDE SEQUENCE</scope>
</reference>
<keyword evidence="5" id="KW-1185">Reference proteome</keyword>
<dbReference type="GO" id="GO:0016491">
    <property type="term" value="F:oxidoreductase activity"/>
    <property type="evidence" value="ECO:0007669"/>
    <property type="project" value="UniProtKB-KW"/>
</dbReference>
<dbReference type="OrthoDB" id="424053at2759"/>
<name>A0A814H2D8_ADIRI</name>
<comment type="caution">
    <text evidence="3">The sequence shown here is derived from an EMBL/GenBank/DDBJ whole genome shotgun (WGS) entry which is preliminary data.</text>
</comment>
<sequence>MFYRNSLRKIHTLINHKLYPLNDHQSDRFNQLITTSRGEFHSTGCLYLPNFLTQSTLSTILHEIDSIVKDFSQNLFHSYVQHTDNLYNISSNSFEMESSSKTIIAYDQIPSNSLLRKIYSSNSLIHFLTQIIQIYPQLYPSCDKLGALYVNIYHQANQLSWHTDHSHFFINLLLQQASNPNEGIFEYKTDEKIISRHDFQCGGLVMFNGRKYLHRVTKVHTSKSPRINAILTYDCTREHQLSEYVLKKFFGRTT</sequence>
<dbReference type="Proteomes" id="UP000663852">
    <property type="component" value="Unassembled WGS sequence"/>
</dbReference>
<dbReference type="Gene3D" id="2.60.120.620">
    <property type="entry name" value="q2cbj1_9rhob like domain"/>
    <property type="match status" value="1"/>
</dbReference>
<dbReference type="AlphaFoldDB" id="A0A814H2D8"/>
<dbReference type="GO" id="GO:0046872">
    <property type="term" value="F:metal ion binding"/>
    <property type="evidence" value="ECO:0007669"/>
    <property type="project" value="UniProtKB-KW"/>
</dbReference>
<evidence type="ECO:0000313" key="3">
    <source>
        <dbReference type="EMBL" id="CAF1004678.1"/>
    </source>
</evidence>
<accession>A0A814H2D8</accession>
<keyword evidence="1" id="KW-0408">Iron</keyword>
<dbReference type="EMBL" id="CAJNOJ010000178">
    <property type="protein sequence ID" value="CAF1248952.1"/>
    <property type="molecule type" value="Genomic_DNA"/>
</dbReference>
<feature type="domain" description="Fe2OG dioxygenase" evidence="2">
    <location>
        <begin position="143"/>
        <end position="237"/>
    </location>
</feature>
<keyword evidence="1" id="KW-0560">Oxidoreductase</keyword>
<evidence type="ECO:0000259" key="2">
    <source>
        <dbReference type="PROSITE" id="PS51471"/>
    </source>
</evidence>
<comment type="similarity">
    <text evidence="1">Belongs to the iron/ascorbate-dependent oxidoreductase family.</text>
</comment>
<keyword evidence="1" id="KW-0479">Metal-binding</keyword>
<organism evidence="3 5">
    <name type="scientific">Adineta ricciae</name>
    <name type="common">Rotifer</name>
    <dbReference type="NCBI Taxonomy" id="249248"/>
    <lineage>
        <taxon>Eukaryota</taxon>
        <taxon>Metazoa</taxon>
        <taxon>Spiralia</taxon>
        <taxon>Gnathifera</taxon>
        <taxon>Rotifera</taxon>
        <taxon>Eurotatoria</taxon>
        <taxon>Bdelloidea</taxon>
        <taxon>Adinetida</taxon>
        <taxon>Adinetidae</taxon>
        <taxon>Adineta</taxon>
    </lineage>
</organism>
<evidence type="ECO:0000313" key="5">
    <source>
        <dbReference type="Proteomes" id="UP000663828"/>
    </source>
</evidence>
<dbReference type="PROSITE" id="PS51471">
    <property type="entry name" value="FE2OG_OXY"/>
    <property type="match status" value="1"/>
</dbReference>
<dbReference type="SUPFAM" id="SSF51197">
    <property type="entry name" value="Clavaminate synthase-like"/>
    <property type="match status" value="1"/>
</dbReference>
<dbReference type="EMBL" id="CAJNOR010000776">
    <property type="protein sequence ID" value="CAF1004678.1"/>
    <property type="molecule type" value="Genomic_DNA"/>
</dbReference>